<evidence type="ECO:0000313" key="2">
    <source>
        <dbReference type="Proteomes" id="UP001597045"/>
    </source>
</evidence>
<name>A0ABW3MKG7_9PSEU</name>
<dbReference type="EMBL" id="JBHTIS010002905">
    <property type="protein sequence ID" value="MFD1050527.1"/>
    <property type="molecule type" value="Genomic_DNA"/>
</dbReference>
<proteinExistence type="predicted"/>
<sequence>MATATELAIAEELGYQLIRLFNMTSRAKAHLTAVTNDGIERAAYALLAHLVRCGPRRTTALAESIAVITA</sequence>
<organism evidence="1 2">
    <name type="scientific">Kibdelosporangium lantanae</name>
    <dbReference type="NCBI Taxonomy" id="1497396"/>
    <lineage>
        <taxon>Bacteria</taxon>
        <taxon>Bacillati</taxon>
        <taxon>Actinomycetota</taxon>
        <taxon>Actinomycetes</taxon>
        <taxon>Pseudonocardiales</taxon>
        <taxon>Pseudonocardiaceae</taxon>
        <taxon>Kibdelosporangium</taxon>
    </lineage>
</organism>
<dbReference type="Proteomes" id="UP001597045">
    <property type="component" value="Unassembled WGS sequence"/>
</dbReference>
<accession>A0ABW3MKG7</accession>
<reference evidence="2" key="1">
    <citation type="journal article" date="2019" name="Int. J. Syst. Evol. Microbiol.">
        <title>The Global Catalogue of Microorganisms (GCM) 10K type strain sequencing project: providing services to taxonomists for standard genome sequencing and annotation.</title>
        <authorList>
            <consortium name="The Broad Institute Genomics Platform"/>
            <consortium name="The Broad Institute Genome Sequencing Center for Infectious Disease"/>
            <person name="Wu L."/>
            <person name="Ma J."/>
        </authorList>
    </citation>
    <scope>NUCLEOTIDE SEQUENCE [LARGE SCALE GENOMIC DNA]</scope>
    <source>
        <strain evidence="2">JCM 31486</strain>
    </source>
</reference>
<comment type="caution">
    <text evidence="1">The sequence shown here is derived from an EMBL/GenBank/DDBJ whole genome shotgun (WGS) entry which is preliminary data.</text>
</comment>
<protein>
    <submittedName>
        <fullName evidence="1">MarR family transcriptional regulator</fullName>
    </submittedName>
</protein>
<evidence type="ECO:0000313" key="1">
    <source>
        <dbReference type="EMBL" id="MFD1050527.1"/>
    </source>
</evidence>
<feature type="non-terminal residue" evidence="1">
    <location>
        <position position="70"/>
    </location>
</feature>
<keyword evidence="2" id="KW-1185">Reference proteome</keyword>
<gene>
    <name evidence="1" type="ORF">ACFQ1S_35880</name>
</gene>